<sequence>MGILYGPTRCTMNVHLLQHLAYYVSRRGPLWAYSCFVIESMNAFIKPLVHGTHQAMEQIGCAIGLCFSLSNFTKKILQHNDIPRDSKMLLQSLTGYSKSSNKLVAKVHGGYLSGKERRKLIDNNILTLVRIFVMANKLPAYYELEPYCRFESDDGQKFFSLGMKTCKTGSTVIEYFDRNNTLCYGRVTHFLKIHDFGLCVVNELEENSEPLLFFNERNCTETLQSLTDDKQNKDIVRDILRKYRNRCLLKHHVHLKPRSGRAFVISVQQIRRKCVFIDILPNNALMTFPM</sequence>
<evidence type="ECO:0000313" key="2">
    <source>
        <dbReference type="Proteomes" id="UP001159405"/>
    </source>
</evidence>
<evidence type="ECO:0000313" key="1">
    <source>
        <dbReference type="EMBL" id="CAH3046159.1"/>
    </source>
</evidence>
<gene>
    <name evidence="1" type="ORF">PLOB_00008404</name>
</gene>
<keyword evidence="2" id="KW-1185">Reference proteome</keyword>
<proteinExistence type="predicted"/>
<dbReference type="PANTHER" id="PTHR46579">
    <property type="entry name" value="F5/8 TYPE C DOMAIN-CONTAINING PROTEIN-RELATED"/>
    <property type="match status" value="1"/>
</dbReference>
<dbReference type="EMBL" id="CALNXK010000014">
    <property type="protein sequence ID" value="CAH3046159.1"/>
    <property type="molecule type" value="Genomic_DNA"/>
</dbReference>
<dbReference type="Proteomes" id="UP001159405">
    <property type="component" value="Unassembled WGS sequence"/>
</dbReference>
<dbReference type="PANTHER" id="PTHR46579:SF1">
    <property type="entry name" value="F5_8 TYPE C DOMAIN-CONTAINING PROTEIN"/>
    <property type="match status" value="1"/>
</dbReference>
<protein>
    <submittedName>
        <fullName evidence="1">Uncharacterized protein</fullName>
    </submittedName>
</protein>
<name>A0ABN8N9U3_9CNID</name>
<reference evidence="1 2" key="1">
    <citation type="submission" date="2022-05" db="EMBL/GenBank/DDBJ databases">
        <authorList>
            <consortium name="Genoscope - CEA"/>
            <person name="William W."/>
        </authorList>
    </citation>
    <scope>NUCLEOTIDE SEQUENCE [LARGE SCALE GENOMIC DNA]</scope>
</reference>
<organism evidence="1 2">
    <name type="scientific">Porites lobata</name>
    <dbReference type="NCBI Taxonomy" id="104759"/>
    <lineage>
        <taxon>Eukaryota</taxon>
        <taxon>Metazoa</taxon>
        <taxon>Cnidaria</taxon>
        <taxon>Anthozoa</taxon>
        <taxon>Hexacorallia</taxon>
        <taxon>Scleractinia</taxon>
        <taxon>Fungiina</taxon>
        <taxon>Poritidae</taxon>
        <taxon>Porites</taxon>
    </lineage>
</organism>
<comment type="caution">
    <text evidence="1">The sequence shown here is derived from an EMBL/GenBank/DDBJ whole genome shotgun (WGS) entry which is preliminary data.</text>
</comment>
<accession>A0ABN8N9U3</accession>